<keyword evidence="8" id="KW-1185">Reference proteome</keyword>
<dbReference type="GO" id="GO:0005524">
    <property type="term" value="F:ATP binding"/>
    <property type="evidence" value="ECO:0007669"/>
    <property type="project" value="UniProtKB-KW"/>
</dbReference>
<dbReference type="FunFam" id="1.10.8.60:FF:000160">
    <property type="entry name" value="WGS project CABT00000000 data, contig 2.55"/>
    <property type="match status" value="1"/>
</dbReference>
<keyword evidence="3" id="KW-0067">ATP-binding</keyword>
<evidence type="ECO:0000256" key="1">
    <source>
        <dbReference type="ARBA" id="ARBA00010378"/>
    </source>
</evidence>
<evidence type="ECO:0000313" key="7">
    <source>
        <dbReference type="EMBL" id="KAF4611045.1"/>
    </source>
</evidence>
<dbReference type="Proteomes" id="UP000521872">
    <property type="component" value="Unassembled WGS sequence"/>
</dbReference>
<dbReference type="InterPro" id="IPR050773">
    <property type="entry name" value="CbxX/CfxQ_RuBisCO_ESX"/>
</dbReference>
<dbReference type="AlphaFoldDB" id="A0A8H4QH65"/>
<dbReference type="PANTHER" id="PTHR43392:SF2">
    <property type="entry name" value="AAA-TYPE ATPASE FAMILY PROTEIN _ ANKYRIN REPEAT FAMILY PROTEIN"/>
    <property type="match status" value="1"/>
</dbReference>
<keyword evidence="2" id="KW-0547">Nucleotide-binding</keyword>
<dbReference type="Pfam" id="PF00004">
    <property type="entry name" value="AAA"/>
    <property type="match status" value="3"/>
</dbReference>
<evidence type="ECO:0000256" key="4">
    <source>
        <dbReference type="SAM" id="Coils"/>
    </source>
</evidence>
<dbReference type="CDD" id="cd00009">
    <property type="entry name" value="AAA"/>
    <property type="match status" value="3"/>
</dbReference>
<keyword evidence="4" id="KW-0175">Coiled coil</keyword>
<accession>A0A8H4QH65</accession>
<comment type="caution">
    <text evidence="7">The sequence shown here is derived from an EMBL/GenBank/DDBJ whole genome shotgun (WGS) entry which is preliminary data.</text>
</comment>
<evidence type="ECO:0000256" key="3">
    <source>
        <dbReference type="ARBA" id="ARBA00022840"/>
    </source>
</evidence>
<name>A0A8H4QH65_9AGAR</name>
<feature type="region of interest" description="Disordered" evidence="5">
    <location>
        <begin position="836"/>
        <end position="925"/>
    </location>
</feature>
<gene>
    <name evidence="7" type="ORF">D9613_006822</name>
</gene>
<dbReference type="PANTHER" id="PTHR43392">
    <property type="entry name" value="AAA-TYPE ATPASE FAMILY PROTEIN / ANKYRIN REPEAT FAMILY PROTEIN"/>
    <property type="match status" value="1"/>
</dbReference>
<dbReference type="Gene3D" id="1.10.8.60">
    <property type="match status" value="2"/>
</dbReference>
<dbReference type="SUPFAM" id="SSF52540">
    <property type="entry name" value="P-loop containing nucleoside triphosphate hydrolases"/>
    <property type="match status" value="3"/>
</dbReference>
<dbReference type="EMBL" id="JAACJL010000058">
    <property type="protein sequence ID" value="KAF4611045.1"/>
    <property type="molecule type" value="Genomic_DNA"/>
</dbReference>
<feature type="domain" description="AAA+ ATPase" evidence="6">
    <location>
        <begin position="609"/>
        <end position="746"/>
    </location>
</feature>
<dbReference type="InterPro" id="IPR003593">
    <property type="entry name" value="AAA+_ATPase"/>
</dbReference>
<dbReference type="FunFam" id="3.40.50.300:FF:000216">
    <property type="entry name" value="Type VII secretion ATPase EccA"/>
    <property type="match status" value="3"/>
</dbReference>
<feature type="domain" description="AAA+ ATPase" evidence="6">
    <location>
        <begin position="325"/>
        <end position="454"/>
    </location>
</feature>
<evidence type="ECO:0000259" key="6">
    <source>
        <dbReference type="SMART" id="SM00382"/>
    </source>
</evidence>
<reference evidence="7 8" key="1">
    <citation type="submission" date="2019-12" db="EMBL/GenBank/DDBJ databases">
        <authorList>
            <person name="Floudas D."/>
            <person name="Bentzer J."/>
            <person name="Ahren D."/>
            <person name="Johansson T."/>
            <person name="Persson P."/>
            <person name="Tunlid A."/>
        </authorList>
    </citation>
    <scope>NUCLEOTIDE SEQUENCE [LARGE SCALE GENOMIC DNA]</scope>
    <source>
        <strain evidence="7 8">CBS 102.39</strain>
    </source>
</reference>
<dbReference type="InterPro" id="IPR003959">
    <property type="entry name" value="ATPase_AAA_core"/>
</dbReference>
<protein>
    <recommendedName>
        <fullName evidence="6">AAA+ ATPase domain-containing protein</fullName>
    </recommendedName>
</protein>
<organism evidence="7 8">
    <name type="scientific">Agrocybe pediades</name>
    <dbReference type="NCBI Taxonomy" id="84607"/>
    <lineage>
        <taxon>Eukaryota</taxon>
        <taxon>Fungi</taxon>
        <taxon>Dikarya</taxon>
        <taxon>Basidiomycota</taxon>
        <taxon>Agaricomycotina</taxon>
        <taxon>Agaricomycetes</taxon>
        <taxon>Agaricomycetidae</taxon>
        <taxon>Agaricales</taxon>
        <taxon>Agaricineae</taxon>
        <taxon>Strophariaceae</taxon>
        <taxon>Agrocybe</taxon>
    </lineage>
</organism>
<feature type="coiled-coil region" evidence="4">
    <location>
        <begin position="930"/>
        <end position="1036"/>
    </location>
</feature>
<dbReference type="Gene3D" id="3.40.50.300">
    <property type="entry name" value="P-loop containing nucleotide triphosphate hydrolases"/>
    <property type="match status" value="3"/>
</dbReference>
<feature type="domain" description="AAA+ ATPase" evidence="6">
    <location>
        <begin position="46"/>
        <end position="180"/>
    </location>
</feature>
<proteinExistence type="inferred from homology"/>
<dbReference type="GO" id="GO:0016887">
    <property type="term" value="F:ATP hydrolysis activity"/>
    <property type="evidence" value="ECO:0007669"/>
    <property type="project" value="InterPro"/>
</dbReference>
<dbReference type="InterPro" id="IPR041627">
    <property type="entry name" value="AAA_lid_6"/>
</dbReference>
<evidence type="ECO:0000256" key="2">
    <source>
        <dbReference type="ARBA" id="ARBA00022741"/>
    </source>
</evidence>
<dbReference type="SMART" id="SM00382">
    <property type="entry name" value="AAA"/>
    <property type="match status" value="3"/>
</dbReference>
<dbReference type="PRINTS" id="PR00819">
    <property type="entry name" value="CBXCFQXSUPER"/>
</dbReference>
<comment type="similarity">
    <text evidence="1">Belongs to the CbxX/CfxQ family.</text>
</comment>
<sequence>MVDGASNDSIDSIMGMIGLESIKAQVMAIKNKIDTSIRQNSSLKKERFNAVFLGNPGTGKTTIARHYAKFLSSVRVTPGDVFEETTGASLAEESVRGAKDLVQKVIKAGGGTIFIDEAYQLTNGNSYGGAAVLDFLLAEMENNVGTIVFILAGYSKEMEKFFEHNPGLKSRVPHEFKFADYKDEELMSIFEGMFKQMFRGNMKVEGGIRGLYGRVVIRRLGRRRGQPGFGNARELQTIFARIRARQATRLTQERRDGKLPDDFLMTCEDLIGPNPAIATRQSKAWEALQKMIGLKSVKDSVKSLFAIVEENYQRELSEKEPMEMSLNRVFLGSPGTGKTTVAKLYGQILADIGLLSNGEVVTKNPADFVGAVLGASESNTKAILANSVGKVLIIDEAYMLYGGGTNDGQQGGGSSSNQFKTSVIDTIVAEVQNVPGEDHCVLLLGYKEQMLEMFQNVNPGLSRRFKIEDAFNFEDFNETELLLILELKLKQQDLDATADAKKVALERLNQMRNRPNFGNAGEVENLITQAKPRAIARRLEIPVSQRDADIVFLPEDFDPDWNRAATASMDLAALFSDVVGCDEIIQKLENYQKVAQTCKAANKKPQDLVPTNFVFSGPPGTGKTTVARKLGKVFYNMGMLGSDEVIECSASDLVGQFVGQTGPKTKKLFERALGKVLFIDEAYRLSQGHFSQEAVDEVVGLLTHPAFKSKLIVILAGYERDMSHLMSVNTGLSSRFPEQIFFNNMDAQSCLKVVECELKKMEVTIGDQDAIQVEMTELIRDLSELRDWGNARDMVTISKAMIQRAFSSGSTMLSGEDALDELRKFVADRQRRSNIPPVARRVDSDLPVQSFTRDPQPPPSLATSTEGAPPPVNPALRSSPPNARGENRPAHTRGRGGNRGRGNGRAVEQPSHAAEVGRDPGVSDSIWRQMKAAKRAGEEIERKAKQEIDRLHKERAGQRRQEEEHKKQVLELQKAEAAARDAAQRAELLRQREEAKRKQLAARAEKERIAAALRAKEEQEAQRKAQEARAQQKLREMGVCVAGFQWIKMGSMYRCQGGSHTVSVDSLGL</sequence>
<evidence type="ECO:0000256" key="5">
    <source>
        <dbReference type="SAM" id="MobiDB-lite"/>
    </source>
</evidence>
<evidence type="ECO:0000313" key="8">
    <source>
        <dbReference type="Proteomes" id="UP000521872"/>
    </source>
</evidence>
<dbReference type="InterPro" id="IPR000641">
    <property type="entry name" value="CbxX/CfxQ"/>
</dbReference>
<dbReference type="InterPro" id="IPR027417">
    <property type="entry name" value="P-loop_NTPase"/>
</dbReference>
<dbReference type="Pfam" id="PF17866">
    <property type="entry name" value="AAA_lid_6"/>
    <property type="match status" value="2"/>
</dbReference>